<evidence type="ECO:0000313" key="1">
    <source>
        <dbReference type="EMBL" id="SQD07279.1"/>
    </source>
</evidence>
<reference evidence="1 2" key="1">
    <citation type="submission" date="2018-06" db="EMBL/GenBank/DDBJ databases">
        <authorList>
            <consortium name="Pathogen Informatics"/>
            <person name="Doyle S."/>
        </authorList>
    </citation>
    <scope>NUCLEOTIDE SEQUENCE [LARGE SCALE GENOMIC DNA]</scope>
    <source>
        <strain evidence="1 2">NCTC8009</strain>
    </source>
</reference>
<protein>
    <submittedName>
        <fullName evidence="1">Fumarate reductase/succinate dehydrogenase flavoprotein domain-containing protein</fullName>
    </submittedName>
</protein>
<accession>A0A2X3M7I1</accession>
<sequence length="43" mass="4843">MARFFVIKTDHDEAGRATSCGPRTSRLMVKVLLEEVQRLAIPV</sequence>
<gene>
    <name evidence="1" type="ORF">NCTC8009_07901</name>
</gene>
<name>A0A2X3M7I1_ECOLX</name>
<evidence type="ECO:0000313" key="2">
    <source>
        <dbReference type="Proteomes" id="UP000250991"/>
    </source>
</evidence>
<proteinExistence type="predicted"/>
<dbReference type="Proteomes" id="UP000250991">
    <property type="component" value="Unassembled WGS sequence"/>
</dbReference>
<dbReference type="EMBL" id="UARW01000010">
    <property type="protein sequence ID" value="SQD07279.1"/>
    <property type="molecule type" value="Genomic_DNA"/>
</dbReference>
<organism evidence="1 2">
    <name type="scientific">Escherichia coli</name>
    <dbReference type="NCBI Taxonomy" id="562"/>
    <lineage>
        <taxon>Bacteria</taxon>
        <taxon>Pseudomonadati</taxon>
        <taxon>Pseudomonadota</taxon>
        <taxon>Gammaproteobacteria</taxon>
        <taxon>Enterobacterales</taxon>
        <taxon>Enterobacteriaceae</taxon>
        <taxon>Escherichia</taxon>
    </lineage>
</organism>
<dbReference type="AlphaFoldDB" id="A0A2X3M7I1"/>